<evidence type="ECO:0000256" key="4">
    <source>
        <dbReference type="ARBA" id="ARBA00022737"/>
    </source>
</evidence>
<protein>
    <submittedName>
        <fullName evidence="7">Serralysin G</fullName>
        <ecNumber evidence="7">3.4.24.40</ecNumber>
    </submittedName>
</protein>
<dbReference type="EMBL" id="LR134155">
    <property type="protein sequence ID" value="VEA73231.1"/>
    <property type="molecule type" value="Genomic_DNA"/>
</dbReference>
<dbReference type="GO" id="GO:0005509">
    <property type="term" value="F:calcium ion binding"/>
    <property type="evidence" value="ECO:0007669"/>
    <property type="project" value="InterPro"/>
</dbReference>
<accession>A0A3S4FWC3</accession>
<evidence type="ECO:0000256" key="5">
    <source>
        <dbReference type="ARBA" id="ARBA00022837"/>
    </source>
</evidence>
<dbReference type="STRING" id="61652.AXX16_3218"/>
<dbReference type="InterPro" id="IPR050557">
    <property type="entry name" value="RTX_toxin/Mannuronan_C5-epim"/>
</dbReference>
<keyword evidence="5" id="KW-0106">Calcium</keyword>
<evidence type="ECO:0000256" key="2">
    <source>
        <dbReference type="ARBA" id="ARBA00004613"/>
    </source>
</evidence>
<evidence type="ECO:0000256" key="3">
    <source>
        <dbReference type="ARBA" id="ARBA00022525"/>
    </source>
</evidence>
<dbReference type="AlphaFoldDB" id="A0A3S4FWC3"/>
<keyword evidence="4" id="KW-0677">Repeat</keyword>
<gene>
    <name evidence="7" type="primary">prtG_2</name>
    <name evidence="7" type="ORF">NCTC9419_04859</name>
</gene>
<dbReference type="GO" id="GO:0016787">
    <property type="term" value="F:hydrolase activity"/>
    <property type="evidence" value="ECO:0007669"/>
    <property type="project" value="UniProtKB-KW"/>
</dbReference>
<dbReference type="PANTHER" id="PTHR38340">
    <property type="entry name" value="S-LAYER PROTEIN"/>
    <property type="match status" value="1"/>
</dbReference>
<feature type="domain" description="Peptidase M10 serralysin C-terminal" evidence="6">
    <location>
        <begin position="236"/>
        <end position="373"/>
    </location>
</feature>
<evidence type="ECO:0000259" key="6">
    <source>
        <dbReference type="Pfam" id="PF08548"/>
    </source>
</evidence>
<dbReference type="Pfam" id="PF00353">
    <property type="entry name" value="HemolysinCabind"/>
    <property type="match status" value="5"/>
</dbReference>
<dbReference type="EC" id="3.4.24.40" evidence="7"/>
<evidence type="ECO:0000313" key="8">
    <source>
        <dbReference type="Proteomes" id="UP000271603"/>
    </source>
</evidence>
<dbReference type="InterPro" id="IPR011049">
    <property type="entry name" value="Serralysin-like_metalloprot_C"/>
</dbReference>
<reference evidence="7 8" key="1">
    <citation type="submission" date="2018-12" db="EMBL/GenBank/DDBJ databases">
        <authorList>
            <consortium name="Pathogen Informatics"/>
        </authorList>
    </citation>
    <scope>NUCLEOTIDE SEQUENCE [LARGE SCALE GENOMIC DNA]</scope>
    <source>
        <strain evidence="7 8">NCTC9419</strain>
    </source>
</reference>
<keyword evidence="7" id="KW-0378">Hydrolase</keyword>
<proteinExistence type="predicted"/>
<comment type="subcellular location">
    <subcellularLocation>
        <location evidence="2">Secreted</location>
    </subcellularLocation>
</comment>
<dbReference type="Gene3D" id="2.160.20.160">
    <property type="match status" value="1"/>
</dbReference>
<dbReference type="GO" id="GO:0005615">
    <property type="term" value="C:extracellular space"/>
    <property type="evidence" value="ECO:0007669"/>
    <property type="project" value="InterPro"/>
</dbReference>
<dbReference type="InterPro" id="IPR013858">
    <property type="entry name" value="Peptidase_M10B_C"/>
</dbReference>
<keyword evidence="3" id="KW-0964">Secreted</keyword>
<name>A0A3S4FWC3_SERRU</name>
<evidence type="ECO:0000313" key="7">
    <source>
        <dbReference type="EMBL" id="VEA73231.1"/>
    </source>
</evidence>
<comment type="cofactor">
    <cofactor evidence="1">
        <name>Ca(2+)</name>
        <dbReference type="ChEBI" id="CHEBI:29108"/>
    </cofactor>
</comment>
<organism evidence="7 8">
    <name type="scientific">Serratia rubidaea</name>
    <name type="common">Serratia marinorubra</name>
    <dbReference type="NCBI Taxonomy" id="61652"/>
    <lineage>
        <taxon>Bacteria</taxon>
        <taxon>Pseudomonadati</taxon>
        <taxon>Pseudomonadota</taxon>
        <taxon>Gammaproteobacteria</taxon>
        <taxon>Enterobacterales</taxon>
        <taxon>Yersiniaceae</taxon>
        <taxon>Serratia</taxon>
    </lineage>
</organism>
<dbReference type="Gene3D" id="2.150.10.10">
    <property type="entry name" value="Serralysin-like metalloprotease, C-terminal"/>
    <property type="match status" value="1"/>
</dbReference>
<dbReference type="PRINTS" id="PR00313">
    <property type="entry name" value="CABNDNGRPT"/>
</dbReference>
<dbReference type="Proteomes" id="UP000271603">
    <property type="component" value="Chromosome"/>
</dbReference>
<dbReference type="Pfam" id="PF08548">
    <property type="entry name" value="Peptidase_M10_C"/>
    <property type="match status" value="1"/>
</dbReference>
<dbReference type="PANTHER" id="PTHR38340:SF1">
    <property type="entry name" value="S-LAYER PROTEIN"/>
    <property type="match status" value="1"/>
</dbReference>
<dbReference type="InterPro" id="IPR001343">
    <property type="entry name" value="Hemolysn_Ca-bd"/>
</dbReference>
<sequence>MNNLKLTTLPWLENNALSQGIGALLPQLPNIILGTGGDDLLKGSNGKDWVFGFAGDDIIKLNTPENDADTVFAGDGDDEIYTGDNATVFAGAGNDSLRMTESSTIFMGDGDDRVDAGLDVHGHNTVFGGDGNDRINFNYGIYWGIHYGIDDPPREIMPEDDVIYGGAGDDWIQPMGENNLVHGDEGNDLISVELLLQTPTDNGRLYGDDGDDKIYIVNEPFPGYNIGQLGTHFNLDGGAGNDLLLSSSSGGDTLTGGSGNDVFLYEWVGATSAKDPDIITDFTFNEQEQDKINLRELNDSGYEYYDNLIGWEVDSDLTFIGYQPFSGNGKEVRLEHTAEGTNVEVDPFVEPSAELFQIQLVGVTQELTQEAFIL</sequence>
<evidence type="ECO:0000256" key="1">
    <source>
        <dbReference type="ARBA" id="ARBA00001913"/>
    </source>
</evidence>
<dbReference type="SUPFAM" id="SSF51120">
    <property type="entry name" value="beta-Roll"/>
    <property type="match status" value="2"/>
</dbReference>